<reference evidence="2" key="2">
    <citation type="submission" date="2018-07" db="EMBL/GenBank/DDBJ databases">
        <authorList>
            <person name="Quirk P.G."/>
            <person name="Krulwich T.A."/>
        </authorList>
    </citation>
    <scope>NUCLEOTIDE SEQUENCE</scope>
</reference>
<proteinExistence type="predicted"/>
<dbReference type="EMBL" id="UFQT01000989">
    <property type="protein sequence ID" value="SSX28316.1"/>
    <property type="molecule type" value="Genomic_DNA"/>
</dbReference>
<dbReference type="InterPro" id="IPR036691">
    <property type="entry name" value="Endo/exonu/phosph_ase_sf"/>
</dbReference>
<organism evidence="1">
    <name type="scientific">Culicoides sonorensis</name>
    <name type="common">Biting midge</name>
    <dbReference type="NCBI Taxonomy" id="179676"/>
    <lineage>
        <taxon>Eukaryota</taxon>
        <taxon>Metazoa</taxon>
        <taxon>Ecdysozoa</taxon>
        <taxon>Arthropoda</taxon>
        <taxon>Hexapoda</taxon>
        <taxon>Insecta</taxon>
        <taxon>Pterygota</taxon>
        <taxon>Neoptera</taxon>
        <taxon>Endopterygota</taxon>
        <taxon>Diptera</taxon>
        <taxon>Nematocera</taxon>
        <taxon>Chironomoidea</taxon>
        <taxon>Ceratopogonidae</taxon>
        <taxon>Ceratopogoninae</taxon>
        <taxon>Culicoides</taxon>
        <taxon>Monoculicoides</taxon>
    </lineage>
</organism>
<dbReference type="AlphaFoldDB" id="A0A336KU58"/>
<dbReference type="EMBL" id="UFQS01000989">
    <property type="protein sequence ID" value="SSX08293.1"/>
    <property type="molecule type" value="Genomic_DNA"/>
</dbReference>
<dbReference type="SUPFAM" id="SSF56219">
    <property type="entry name" value="DNase I-like"/>
    <property type="match status" value="1"/>
</dbReference>
<reference evidence="1" key="1">
    <citation type="submission" date="2018-04" db="EMBL/GenBank/DDBJ databases">
        <authorList>
            <person name="Go L.Y."/>
            <person name="Mitchell J.A."/>
        </authorList>
    </citation>
    <scope>NUCLEOTIDE SEQUENCE</scope>
    <source>
        <tissue evidence="1">Whole organism</tissue>
    </source>
</reference>
<evidence type="ECO:0000313" key="1">
    <source>
        <dbReference type="EMBL" id="SSX08293.1"/>
    </source>
</evidence>
<name>A0A336KU58_CULSO</name>
<gene>
    <name evidence="1" type="primary">CSON015486</name>
</gene>
<dbReference type="VEuPathDB" id="VectorBase:CSON015486"/>
<accession>A0A336KU58</accession>
<evidence type="ECO:0000313" key="2">
    <source>
        <dbReference type="EMBL" id="SSX28316.1"/>
    </source>
</evidence>
<sequence>MKRNIILSDENRKIKKSKPLQFCSSNKENECVVEEFLVSNEEKQNFTWLLLGIRIKVDVNYIYILTAYLPHWSHNQAQFDSVINMITQVLNAAQEDDVIIFVGDFNLTNLKWIKDPETMNVMRPVNTGDGIVGYFSEALLSLGLYQCIDIMNDNNVQLDLVFTNYFDVIAVNETSPLHKNESHHKAMSIYVEITHVSEGNRKLIDVNDSIYGNIT</sequence>
<dbReference type="Gene3D" id="3.60.10.10">
    <property type="entry name" value="Endonuclease/exonuclease/phosphatase"/>
    <property type="match status" value="1"/>
</dbReference>
<protein>
    <submittedName>
        <fullName evidence="1">CSON015486 protein</fullName>
    </submittedName>
</protein>